<dbReference type="EMBL" id="ML210308">
    <property type="protein sequence ID" value="TFK20218.1"/>
    <property type="molecule type" value="Genomic_DNA"/>
</dbReference>
<reference evidence="1 2" key="1">
    <citation type="journal article" date="2019" name="Nat. Ecol. Evol.">
        <title>Megaphylogeny resolves global patterns of mushroom evolution.</title>
        <authorList>
            <person name="Varga T."/>
            <person name="Krizsan K."/>
            <person name="Foldi C."/>
            <person name="Dima B."/>
            <person name="Sanchez-Garcia M."/>
            <person name="Sanchez-Ramirez S."/>
            <person name="Szollosi G.J."/>
            <person name="Szarkandi J.G."/>
            <person name="Papp V."/>
            <person name="Albert L."/>
            <person name="Andreopoulos W."/>
            <person name="Angelini C."/>
            <person name="Antonin V."/>
            <person name="Barry K.W."/>
            <person name="Bougher N.L."/>
            <person name="Buchanan P."/>
            <person name="Buyck B."/>
            <person name="Bense V."/>
            <person name="Catcheside P."/>
            <person name="Chovatia M."/>
            <person name="Cooper J."/>
            <person name="Damon W."/>
            <person name="Desjardin D."/>
            <person name="Finy P."/>
            <person name="Geml J."/>
            <person name="Haridas S."/>
            <person name="Hughes K."/>
            <person name="Justo A."/>
            <person name="Karasinski D."/>
            <person name="Kautmanova I."/>
            <person name="Kiss B."/>
            <person name="Kocsube S."/>
            <person name="Kotiranta H."/>
            <person name="LaButti K.M."/>
            <person name="Lechner B.E."/>
            <person name="Liimatainen K."/>
            <person name="Lipzen A."/>
            <person name="Lukacs Z."/>
            <person name="Mihaltcheva S."/>
            <person name="Morgado L.N."/>
            <person name="Niskanen T."/>
            <person name="Noordeloos M.E."/>
            <person name="Ohm R.A."/>
            <person name="Ortiz-Santana B."/>
            <person name="Ovrebo C."/>
            <person name="Racz N."/>
            <person name="Riley R."/>
            <person name="Savchenko A."/>
            <person name="Shiryaev A."/>
            <person name="Soop K."/>
            <person name="Spirin V."/>
            <person name="Szebenyi C."/>
            <person name="Tomsovsky M."/>
            <person name="Tulloss R.E."/>
            <person name="Uehling J."/>
            <person name="Grigoriev I.V."/>
            <person name="Vagvolgyi C."/>
            <person name="Papp T."/>
            <person name="Martin F.M."/>
            <person name="Miettinen O."/>
            <person name="Hibbett D.S."/>
            <person name="Nagy L.G."/>
        </authorList>
    </citation>
    <scope>NUCLEOTIDE SEQUENCE [LARGE SCALE GENOMIC DNA]</scope>
    <source>
        <strain evidence="1 2">CBS 121175</strain>
    </source>
</reference>
<protein>
    <submittedName>
        <fullName evidence="1">Uncharacterized protein</fullName>
    </submittedName>
</protein>
<dbReference type="AlphaFoldDB" id="A0A5C3KWC4"/>
<feature type="non-terminal residue" evidence="1">
    <location>
        <position position="1"/>
    </location>
</feature>
<organism evidence="1 2">
    <name type="scientific">Coprinopsis marcescibilis</name>
    <name type="common">Agaric fungus</name>
    <name type="synonym">Psathyrella marcescibilis</name>
    <dbReference type="NCBI Taxonomy" id="230819"/>
    <lineage>
        <taxon>Eukaryota</taxon>
        <taxon>Fungi</taxon>
        <taxon>Dikarya</taxon>
        <taxon>Basidiomycota</taxon>
        <taxon>Agaricomycotina</taxon>
        <taxon>Agaricomycetes</taxon>
        <taxon>Agaricomycetidae</taxon>
        <taxon>Agaricales</taxon>
        <taxon>Agaricineae</taxon>
        <taxon>Psathyrellaceae</taxon>
        <taxon>Coprinopsis</taxon>
    </lineage>
</organism>
<dbReference type="Proteomes" id="UP000307440">
    <property type="component" value="Unassembled WGS sequence"/>
</dbReference>
<gene>
    <name evidence="1" type="ORF">FA15DRAFT_546454</name>
</gene>
<sequence>ANCTVTQMLRQCMHPKQKDWMSKLPEIEFAISLARSETTGYAPFFLNSDRMP</sequence>
<name>A0A5C3KWC4_COPMA</name>
<keyword evidence="2" id="KW-1185">Reference proteome</keyword>
<proteinExistence type="predicted"/>
<accession>A0A5C3KWC4</accession>
<dbReference type="Gene3D" id="3.30.420.10">
    <property type="entry name" value="Ribonuclease H-like superfamily/Ribonuclease H"/>
    <property type="match status" value="1"/>
</dbReference>
<evidence type="ECO:0000313" key="2">
    <source>
        <dbReference type="Proteomes" id="UP000307440"/>
    </source>
</evidence>
<feature type="non-terminal residue" evidence="1">
    <location>
        <position position="52"/>
    </location>
</feature>
<dbReference type="OrthoDB" id="3227343at2759"/>
<dbReference type="GO" id="GO:0003676">
    <property type="term" value="F:nucleic acid binding"/>
    <property type="evidence" value="ECO:0007669"/>
    <property type="project" value="InterPro"/>
</dbReference>
<dbReference type="InterPro" id="IPR036397">
    <property type="entry name" value="RNaseH_sf"/>
</dbReference>
<dbReference type="STRING" id="230819.A0A5C3KWC4"/>
<evidence type="ECO:0000313" key="1">
    <source>
        <dbReference type="EMBL" id="TFK20218.1"/>
    </source>
</evidence>